<evidence type="ECO:0000313" key="2">
    <source>
        <dbReference type="EMBL" id="KAK9157470.1"/>
    </source>
</evidence>
<reference evidence="2 3" key="1">
    <citation type="submission" date="2024-01" db="EMBL/GenBank/DDBJ databases">
        <title>Genome assemblies of Stephania.</title>
        <authorList>
            <person name="Yang L."/>
        </authorList>
    </citation>
    <scope>NUCLEOTIDE SEQUENCE [LARGE SCALE GENOMIC DNA]</scope>
    <source>
        <strain evidence="2">JXDWG</strain>
        <tissue evidence="2">Leaf</tissue>
    </source>
</reference>
<name>A0AAP0KU81_9MAGN</name>
<evidence type="ECO:0000313" key="3">
    <source>
        <dbReference type="Proteomes" id="UP001419268"/>
    </source>
</evidence>
<keyword evidence="3" id="KW-1185">Reference proteome</keyword>
<keyword evidence="1" id="KW-0812">Transmembrane</keyword>
<protein>
    <submittedName>
        <fullName evidence="2">Uncharacterized protein</fullName>
    </submittedName>
</protein>
<evidence type="ECO:0000256" key="1">
    <source>
        <dbReference type="SAM" id="Phobius"/>
    </source>
</evidence>
<proteinExistence type="predicted"/>
<sequence>MKLERIMEYLALFHCFLWCCKTVIVMFGSFTVYAGIFGSSIIFFGVVKL</sequence>
<dbReference type="EMBL" id="JBBNAG010000002">
    <property type="protein sequence ID" value="KAK9157470.1"/>
    <property type="molecule type" value="Genomic_DNA"/>
</dbReference>
<comment type="caution">
    <text evidence="2">The sequence shown here is derived from an EMBL/GenBank/DDBJ whole genome shotgun (WGS) entry which is preliminary data.</text>
</comment>
<dbReference type="AlphaFoldDB" id="A0AAP0KU81"/>
<gene>
    <name evidence="2" type="ORF">Scep_004044</name>
</gene>
<keyword evidence="1" id="KW-0472">Membrane</keyword>
<feature type="transmembrane region" description="Helical" evidence="1">
    <location>
        <begin position="30"/>
        <end position="47"/>
    </location>
</feature>
<organism evidence="2 3">
    <name type="scientific">Stephania cephalantha</name>
    <dbReference type="NCBI Taxonomy" id="152367"/>
    <lineage>
        <taxon>Eukaryota</taxon>
        <taxon>Viridiplantae</taxon>
        <taxon>Streptophyta</taxon>
        <taxon>Embryophyta</taxon>
        <taxon>Tracheophyta</taxon>
        <taxon>Spermatophyta</taxon>
        <taxon>Magnoliopsida</taxon>
        <taxon>Ranunculales</taxon>
        <taxon>Menispermaceae</taxon>
        <taxon>Menispermoideae</taxon>
        <taxon>Cissampelideae</taxon>
        <taxon>Stephania</taxon>
    </lineage>
</organism>
<dbReference type="Proteomes" id="UP001419268">
    <property type="component" value="Unassembled WGS sequence"/>
</dbReference>
<accession>A0AAP0KU81</accession>
<keyword evidence="1" id="KW-1133">Transmembrane helix</keyword>